<keyword evidence="2 5" id="KW-0812">Transmembrane</keyword>
<feature type="transmembrane region" description="Helical" evidence="5">
    <location>
        <begin position="188"/>
        <end position="207"/>
    </location>
</feature>
<sequence length="312" mass="36493">MYLLYLVRFGYVLITTSAICASIFPQLRHSILDYGKLNEGKNVSRKYEGTWIDTLRSIQVPKRWFQHFYIFGFIWNLWLILEFISWLSFSKKWFLLNILPKLDTPVEVEFSGSPERALYALLLTQVQLTRRSYEVLFVEKPSTATMHLGHYLVGLCFYLAISLSVWLEAAGNLGVYSTSVPQLSWNPSFIEVMIMLLSTMIFGYFSYRQYRCHVILSNLRAGSSEVKPGPPKYFLPRGDLFEYVTGGHYFGEIMIYFSLWLLVGLSNITMGLGFFWVFINLSIIARETHGWYHSRFPDKYPKNRKIIIPYVY</sequence>
<gene>
    <name evidence="7" type="ORF">K7432_010050</name>
</gene>
<proteinExistence type="predicted"/>
<evidence type="ECO:0000256" key="1">
    <source>
        <dbReference type="ARBA" id="ARBA00004127"/>
    </source>
</evidence>
<feature type="domain" description="3-oxo-5-alpha-steroid 4-dehydrogenase C-terminal" evidence="6">
    <location>
        <begin position="188"/>
        <end position="312"/>
    </location>
</feature>
<dbReference type="PANTHER" id="PTHR14624:SF0">
    <property type="entry name" value="POLYPRENOL REDUCTASE"/>
    <property type="match status" value="1"/>
</dbReference>
<comment type="subcellular location">
    <subcellularLocation>
        <location evidence="1">Endomembrane system</location>
        <topology evidence="1">Multi-pass membrane protein</topology>
    </subcellularLocation>
</comment>
<accession>A0ABR2WPC5</accession>
<evidence type="ECO:0000313" key="8">
    <source>
        <dbReference type="Proteomes" id="UP001479436"/>
    </source>
</evidence>
<dbReference type="EMBL" id="JASJQH010000663">
    <property type="protein sequence ID" value="KAK9763351.1"/>
    <property type="molecule type" value="Genomic_DNA"/>
</dbReference>
<keyword evidence="4 5" id="KW-0472">Membrane</keyword>
<dbReference type="Pfam" id="PF02544">
    <property type="entry name" value="Steroid_dh"/>
    <property type="match status" value="1"/>
</dbReference>
<evidence type="ECO:0000256" key="2">
    <source>
        <dbReference type="ARBA" id="ARBA00022692"/>
    </source>
</evidence>
<feature type="transmembrane region" description="Helical" evidence="5">
    <location>
        <begin position="253"/>
        <end position="279"/>
    </location>
</feature>
<evidence type="ECO:0000256" key="3">
    <source>
        <dbReference type="ARBA" id="ARBA00022989"/>
    </source>
</evidence>
<comment type="caution">
    <text evidence="7">The sequence shown here is derived from an EMBL/GenBank/DDBJ whole genome shotgun (WGS) entry which is preliminary data.</text>
</comment>
<keyword evidence="3 5" id="KW-1133">Transmembrane helix</keyword>
<name>A0ABR2WPC5_9FUNG</name>
<dbReference type="InterPro" id="IPR039698">
    <property type="entry name" value="Dfg10/SRD5A3"/>
</dbReference>
<evidence type="ECO:0000259" key="6">
    <source>
        <dbReference type="Pfam" id="PF02544"/>
    </source>
</evidence>
<dbReference type="PANTHER" id="PTHR14624">
    <property type="entry name" value="DFG10 PROTEIN"/>
    <property type="match status" value="1"/>
</dbReference>
<protein>
    <recommendedName>
        <fullName evidence="6">3-oxo-5-alpha-steroid 4-dehydrogenase C-terminal domain-containing protein</fullName>
    </recommendedName>
</protein>
<dbReference type="PROSITE" id="PS50244">
    <property type="entry name" value="S5A_REDUCTASE"/>
    <property type="match status" value="1"/>
</dbReference>
<organism evidence="7 8">
    <name type="scientific">Basidiobolus ranarum</name>
    <dbReference type="NCBI Taxonomy" id="34480"/>
    <lineage>
        <taxon>Eukaryota</taxon>
        <taxon>Fungi</taxon>
        <taxon>Fungi incertae sedis</taxon>
        <taxon>Zoopagomycota</taxon>
        <taxon>Entomophthoromycotina</taxon>
        <taxon>Basidiobolomycetes</taxon>
        <taxon>Basidiobolales</taxon>
        <taxon>Basidiobolaceae</taxon>
        <taxon>Basidiobolus</taxon>
    </lineage>
</organism>
<feature type="transmembrane region" description="Helical" evidence="5">
    <location>
        <begin position="148"/>
        <end position="167"/>
    </location>
</feature>
<dbReference type="Proteomes" id="UP001479436">
    <property type="component" value="Unassembled WGS sequence"/>
</dbReference>
<keyword evidence="8" id="KW-1185">Reference proteome</keyword>
<dbReference type="InterPro" id="IPR001104">
    <property type="entry name" value="3-oxo-5_a-steroid_4-DH_C"/>
</dbReference>
<evidence type="ECO:0000256" key="5">
    <source>
        <dbReference type="SAM" id="Phobius"/>
    </source>
</evidence>
<evidence type="ECO:0000256" key="4">
    <source>
        <dbReference type="ARBA" id="ARBA00023136"/>
    </source>
</evidence>
<reference evidence="7 8" key="1">
    <citation type="submission" date="2023-04" db="EMBL/GenBank/DDBJ databases">
        <title>Genome of Basidiobolus ranarum AG-B5.</title>
        <authorList>
            <person name="Stajich J.E."/>
            <person name="Carter-House D."/>
            <person name="Gryganskyi A."/>
        </authorList>
    </citation>
    <scope>NUCLEOTIDE SEQUENCE [LARGE SCALE GENOMIC DNA]</scope>
    <source>
        <strain evidence="7 8">AG-B5</strain>
    </source>
</reference>
<feature type="transmembrane region" description="Helical" evidence="5">
    <location>
        <begin position="68"/>
        <end position="89"/>
    </location>
</feature>
<evidence type="ECO:0000313" key="7">
    <source>
        <dbReference type="EMBL" id="KAK9763351.1"/>
    </source>
</evidence>
<feature type="transmembrane region" description="Helical" evidence="5">
    <location>
        <begin position="6"/>
        <end position="24"/>
    </location>
</feature>